<dbReference type="EMBL" id="JRMP02000006">
    <property type="protein sequence ID" value="TLD94523.1"/>
    <property type="molecule type" value="Genomic_DNA"/>
</dbReference>
<keyword evidence="3" id="KW-1185">Reference proteome</keyword>
<reference evidence="2" key="3">
    <citation type="submission" date="2018-04" db="EMBL/GenBank/DDBJ databases">
        <authorList>
            <person name="Sheh A."/>
            <person name="Shen Z."/>
            <person name="Mannion A.J."/>
            <person name="Fox J.G."/>
        </authorList>
    </citation>
    <scope>NUCLEOTIDE SEQUENCE</scope>
    <source>
        <strain evidence="2">MIT 97-6194</strain>
    </source>
</reference>
<evidence type="ECO:0000313" key="3">
    <source>
        <dbReference type="Proteomes" id="UP000029714"/>
    </source>
</evidence>
<protein>
    <submittedName>
        <fullName evidence="2">ComF family protein</fullName>
    </submittedName>
</protein>
<proteinExistence type="predicted"/>
<name>A0A347VXM8_9HELI</name>
<dbReference type="SUPFAM" id="SSF53271">
    <property type="entry name" value="PRTase-like"/>
    <property type="match status" value="1"/>
</dbReference>
<dbReference type="Proteomes" id="UP000477070">
    <property type="component" value="Unassembled WGS sequence"/>
</dbReference>
<reference evidence="2 3" key="2">
    <citation type="journal article" date="2016" name="Infect. Immun.">
        <title>Helicobacter saguini, a Novel Helicobacter Isolated from Cotton-Top Tamarins with Ulcerative Colitis, Has Proinflammatory Properties and Induces Typhlocolitis and Dysplasia in Gnotobiotic IL-10-/- Mice.</title>
        <authorList>
            <person name="Shen Z."/>
            <person name="Mannion A."/>
            <person name="Whary M.T."/>
            <person name="Muthupalani S."/>
            <person name="Sheh A."/>
            <person name="Feng Y."/>
            <person name="Gong G."/>
            <person name="Vandamme P."/>
            <person name="Holcombe H.R."/>
            <person name="Paster B.J."/>
            <person name="Fox J.G."/>
        </authorList>
    </citation>
    <scope>NUCLEOTIDE SEQUENCE [LARGE SCALE GENOMIC DNA]</scope>
    <source>
        <strain evidence="2 3">MIT 97-6194</strain>
    </source>
</reference>
<evidence type="ECO:0000313" key="4">
    <source>
        <dbReference type="Proteomes" id="UP000477070"/>
    </source>
</evidence>
<evidence type="ECO:0000313" key="2">
    <source>
        <dbReference type="EMBL" id="TLD94523.1"/>
    </source>
</evidence>
<reference evidence="2 3" key="1">
    <citation type="journal article" date="2014" name="Genome Announc.">
        <title>Draft genome sequences of eight enterohepatic helicobacter species isolated from both laboratory and wild rodents.</title>
        <authorList>
            <person name="Sheh A."/>
            <person name="Shen Z."/>
            <person name="Fox J.G."/>
        </authorList>
    </citation>
    <scope>NUCLEOTIDE SEQUENCE [LARGE SCALE GENOMIC DNA]</scope>
    <source>
        <strain evidence="2 3">MIT 97-6194</strain>
    </source>
</reference>
<dbReference type="Proteomes" id="UP000029714">
    <property type="component" value="Unassembled WGS sequence"/>
</dbReference>
<evidence type="ECO:0000313" key="1">
    <source>
        <dbReference type="EMBL" id="MWV70770.1"/>
    </source>
</evidence>
<comment type="caution">
    <text evidence="2">The sequence shown here is derived from an EMBL/GenBank/DDBJ whole genome shotgun (WGS) entry which is preliminary data.</text>
</comment>
<dbReference type="InterPro" id="IPR029057">
    <property type="entry name" value="PRTase-like"/>
</dbReference>
<dbReference type="RefSeq" id="WP_034573089.1">
    <property type="nucleotide sequence ID" value="NZ_JRMP02000006.1"/>
</dbReference>
<organism evidence="2 3">
    <name type="scientific">Helicobacter saguini</name>
    <dbReference type="NCBI Taxonomy" id="1548018"/>
    <lineage>
        <taxon>Bacteria</taxon>
        <taxon>Pseudomonadati</taxon>
        <taxon>Campylobacterota</taxon>
        <taxon>Epsilonproteobacteria</taxon>
        <taxon>Campylobacterales</taxon>
        <taxon>Helicobacteraceae</taxon>
        <taxon>Helicobacter</taxon>
    </lineage>
</organism>
<reference evidence="1 4" key="4">
    <citation type="submission" date="2019-12" db="EMBL/GenBank/DDBJ databases">
        <title>Multi-Generational Helicobacter saguini Isolates.</title>
        <authorList>
            <person name="Mannion A."/>
            <person name="Shen Z."/>
            <person name="Fox J.G."/>
        </authorList>
    </citation>
    <scope>NUCLEOTIDE SEQUENCE [LARGE SCALE GENOMIC DNA]</scope>
    <source>
        <strain evidence="1">16-048</strain>
        <strain evidence="4">16-048 (F4)</strain>
    </source>
</reference>
<dbReference type="EMBL" id="QBIU01000002">
    <property type="protein sequence ID" value="MWV70770.1"/>
    <property type="molecule type" value="Genomic_DNA"/>
</dbReference>
<gene>
    <name evidence="1" type="ORF">DCO61_12455</name>
    <name evidence="2" type="ORF">LS64_004970</name>
</gene>
<dbReference type="Gene3D" id="3.40.50.2020">
    <property type="match status" value="1"/>
</dbReference>
<accession>A0A347VXM8</accession>
<dbReference type="AlphaFoldDB" id="A0A347VXM8"/>
<sequence length="242" mass="27813">MYCATCERFSFHIICKSCLNNLWYIDSKRELENGLKVFSSFALSEIKELVLSKNNVIGSRVLARLGSFGVKKFFMQNSELLFEKTLDSIESKNTKVIESRDFYKKDSINVSQDSIESKIRKKDSIESTESIKKNCAIVCVRNKQIGAYSHSAILAKCFKKFGFKVFYNALIAQNDVRFTSLSLIQRLKESRDFSFKIPQNFSFIIIVDDIITTGQTLFQASEIIKSNDKIPLFAWTLCDARY</sequence>
<dbReference type="OrthoDB" id="5342812at2"/>